<dbReference type="GO" id="GO:0003700">
    <property type="term" value="F:DNA-binding transcription factor activity"/>
    <property type="evidence" value="ECO:0007669"/>
    <property type="project" value="TreeGrafter"/>
</dbReference>
<dbReference type="InterPro" id="IPR000944">
    <property type="entry name" value="Tscrpt_reg_Rrf2"/>
</dbReference>
<reference evidence="1 2" key="1">
    <citation type="journal article" date="2013" name="Mar. Genomics">
        <title>Expression of sulfatases in Rhodopirellula baltica and the diversity of sulfatases in the genus Rhodopirellula.</title>
        <authorList>
            <person name="Wegner C.E."/>
            <person name="Richter-Heitmann T."/>
            <person name="Klindworth A."/>
            <person name="Klockow C."/>
            <person name="Richter M."/>
            <person name="Achstetter T."/>
            <person name="Glockner F.O."/>
            <person name="Harder J."/>
        </authorList>
    </citation>
    <scope>NUCLEOTIDE SEQUENCE [LARGE SCALE GENOMIC DNA]</scope>
    <source>
        <strain evidence="1 2">SM41</strain>
    </source>
</reference>
<accession>M5TZ47</accession>
<sequence>MQAHAGASARSKSCGKMVINAAVHYACLAMMDLAIHGEDGAPVRSSEIIRRNDIPGPFLVQILRTLKSTGWIKAIRGSQGGYQLVVQPDSITLLDIAEAIGCPDSIAPAKDDEPTAQQALKKHWRAADEQSRIQLSRVRLGDVIRSIQESDEPMFYI</sequence>
<dbReference type="NCBIfam" id="TIGR00738">
    <property type="entry name" value="rrf2_super"/>
    <property type="match status" value="1"/>
</dbReference>
<evidence type="ECO:0000313" key="2">
    <source>
        <dbReference type="Proteomes" id="UP000011885"/>
    </source>
</evidence>
<dbReference type="InterPro" id="IPR036390">
    <property type="entry name" value="WH_DNA-bd_sf"/>
</dbReference>
<dbReference type="InterPro" id="IPR036388">
    <property type="entry name" value="WH-like_DNA-bd_sf"/>
</dbReference>
<dbReference type="EMBL" id="ANOH01000275">
    <property type="protein sequence ID" value="EMI54492.1"/>
    <property type="molecule type" value="Genomic_DNA"/>
</dbReference>
<dbReference type="PANTHER" id="PTHR33221">
    <property type="entry name" value="WINGED HELIX-TURN-HELIX TRANSCRIPTIONAL REGULATOR, RRF2 FAMILY"/>
    <property type="match status" value="1"/>
</dbReference>
<protein>
    <submittedName>
        <fullName evidence="1">Transcriptional regulator, Rrf2</fullName>
    </submittedName>
</protein>
<comment type="caution">
    <text evidence="1">The sequence shown here is derived from an EMBL/GenBank/DDBJ whole genome shotgun (WGS) entry which is preliminary data.</text>
</comment>
<dbReference type="Proteomes" id="UP000011885">
    <property type="component" value="Unassembled WGS sequence"/>
</dbReference>
<dbReference type="AlphaFoldDB" id="M5TZ47"/>
<dbReference type="GO" id="GO:0005829">
    <property type="term" value="C:cytosol"/>
    <property type="evidence" value="ECO:0007669"/>
    <property type="project" value="TreeGrafter"/>
</dbReference>
<organism evidence="1 2">
    <name type="scientific">Rhodopirellula sallentina SM41</name>
    <dbReference type="NCBI Taxonomy" id="1263870"/>
    <lineage>
        <taxon>Bacteria</taxon>
        <taxon>Pseudomonadati</taxon>
        <taxon>Planctomycetota</taxon>
        <taxon>Planctomycetia</taxon>
        <taxon>Pirellulales</taxon>
        <taxon>Pirellulaceae</taxon>
        <taxon>Rhodopirellula</taxon>
    </lineage>
</organism>
<dbReference type="PANTHER" id="PTHR33221:SF16">
    <property type="entry name" value="HTH-TYPE TRANSCRIPTIONAL REGULATOR SLR0846-RELATED"/>
    <property type="match status" value="1"/>
</dbReference>
<keyword evidence="2" id="KW-1185">Reference proteome</keyword>
<evidence type="ECO:0000313" key="1">
    <source>
        <dbReference type="EMBL" id="EMI54492.1"/>
    </source>
</evidence>
<dbReference type="Pfam" id="PF02082">
    <property type="entry name" value="Rrf2"/>
    <property type="match status" value="1"/>
</dbReference>
<gene>
    <name evidence="1" type="ORF">RSSM_04087</name>
</gene>
<name>M5TZ47_9BACT</name>
<dbReference type="Gene3D" id="1.10.10.10">
    <property type="entry name" value="Winged helix-like DNA-binding domain superfamily/Winged helix DNA-binding domain"/>
    <property type="match status" value="1"/>
</dbReference>
<dbReference type="SUPFAM" id="SSF46785">
    <property type="entry name" value="Winged helix' DNA-binding domain"/>
    <property type="match status" value="1"/>
</dbReference>
<proteinExistence type="predicted"/>
<dbReference type="PATRIC" id="fig|1263870.3.peg.4328"/>
<dbReference type="PROSITE" id="PS51197">
    <property type="entry name" value="HTH_RRF2_2"/>
    <property type="match status" value="1"/>
</dbReference>